<evidence type="ECO:0000256" key="1">
    <source>
        <dbReference type="ARBA" id="ARBA00009964"/>
    </source>
</evidence>
<dbReference type="GO" id="GO:0006313">
    <property type="term" value="P:DNA transposition"/>
    <property type="evidence" value="ECO:0007669"/>
    <property type="project" value="InterPro"/>
</dbReference>
<dbReference type="Pfam" id="PF01527">
    <property type="entry name" value="HTH_Tnp_1"/>
    <property type="match status" value="1"/>
</dbReference>
<evidence type="ECO:0000313" key="4">
    <source>
        <dbReference type="Proteomes" id="UP000076276"/>
    </source>
</evidence>
<feature type="coiled-coil region" evidence="2">
    <location>
        <begin position="51"/>
        <end position="85"/>
    </location>
</feature>
<keyword evidence="4" id="KW-1185">Reference proteome</keyword>
<dbReference type="STRING" id="1806892.AZH43_16030"/>
<dbReference type="InterPro" id="IPR009057">
    <property type="entry name" value="Homeodomain-like_sf"/>
</dbReference>
<evidence type="ECO:0000256" key="2">
    <source>
        <dbReference type="SAM" id="Coils"/>
    </source>
</evidence>
<protein>
    <submittedName>
        <fullName evidence="3">Transposase</fullName>
    </submittedName>
</protein>
<keyword evidence="2" id="KW-0175">Coiled coil</keyword>
<dbReference type="GO" id="GO:0003677">
    <property type="term" value="F:DNA binding"/>
    <property type="evidence" value="ECO:0007669"/>
    <property type="project" value="InterPro"/>
</dbReference>
<dbReference type="SUPFAM" id="SSF46689">
    <property type="entry name" value="Homeodomain-like"/>
    <property type="match status" value="1"/>
</dbReference>
<dbReference type="Proteomes" id="UP000076276">
    <property type="component" value="Unassembled WGS sequence"/>
</dbReference>
<accession>A0A151XZ86</accession>
<dbReference type="Gene3D" id="1.10.10.60">
    <property type="entry name" value="Homeodomain-like"/>
    <property type="match status" value="1"/>
</dbReference>
<dbReference type="AlphaFoldDB" id="A0A151XZ86"/>
<comment type="caution">
    <text evidence="3">The sequence shown here is derived from an EMBL/GenBank/DDBJ whole genome shotgun (WGS) entry which is preliminary data.</text>
</comment>
<dbReference type="PANTHER" id="PTHR33215:SF13">
    <property type="entry name" value="PROTEIN DISTAL ANTENNA"/>
    <property type="match status" value="1"/>
</dbReference>
<dbReference type="InterPro" id="IPR002514">
    <property type="entry name" value="Transposase_8"/>
</dbReference>
<evidence type="ECO:0000313" key="3">
    <source>
        <dbReference type="EMBL" id="KYQ71143.1"/>
    </source>
</evidence>
<gene>
    <name evidence="3" type="ORF">AZH43_16030</name>
</gene>
<sequence length="94" mass="10878">MSGQRYTPEFKDEAVKLITERGYSVTDVAERLGVSQHSIYKWLKAVQPLGNNSDEHELLEAKKEILRLKSQLKQTEEERDILKKAARYFASLPE</sequence>
<dbReference type="InterPro" id="IPR051839">
    <property type="entry name" value="RD_transcriptional_regulator"/>
</dbReference>
<reference evidence="3 4" key="1">
    <citation type="submission" date="2016-03" db="EMBL/GenBank/DDBJ databases">
        <title>Acinetobacter genomospecies 28 strain ANC 4149.</title>
        <authorList>
            <person name="Radolfova-Krizova L."/>
            <person name="Nemec A."/>
        </authorList>
    </citation>
    <scope>NUCLEOTIDE SEQUENCE [LARGE SCALE GENOMIC DNA]</scope>
    <source>
        <strain evidence="3 4">ANC 4149</strain>
    </source>
</reference>
<proteinExistence type="inferred from homology"/>
<dbReference type="PANTHER" id="PTHR33215">
    <property type="entry name" value="PROTEIN DISTAL ANTENNA"/>
    <property type="match status" value="1"/>
</dbReference>
<organism evidence="3 4">
    <name type="scientific">Acinetobacter pragensis</name>
    <dbReference type="NCBI Taxonomy" id="1806892"/>
    <lineage>
        <taxon>Bacteria</taxon>
        <taxon>Pseudomonadati</taxon>
        <taxon>Pseudomonadota</taxon>
        <taxon>Gammaproteobacteria</taxon>
        <taxon>Moraxellales</taxon>
        <taxon>Moraxellaceae</taxon>
        <taxon>Acinetobacter</taxon>
    </lineage>
</organism>
<comment type="similarity">
    <text evidence="1">Belongs to the transposase 8 family.</text>
</comment>
<name>A0A151XZ86_9GAMM</name>
<dbReference type="EMBL" id="LUAW01000033">
    <property type="protein sequence ID" value="KYQ71143.1"/>
    <property type="molecule type" value="Genomic_DNA"/>
</dbReference>
<dbReference type="GO" id="GO:0004803">
    <property type="term" value="F:transposase activity"/>
    <property type="evidence" value="ECO:0007669"/>
    <property type="project" value="InterPro"/>
</dbReference>